<dbReference type="Gene3D" id="1.10.287.950">
    <property type="entry name" value="Methyl-accepting chemotaxis protein"/>
    <property type="match status" value="1"/>
</dbReference>
<feature type="chain" id="PRO_5039152890" evidence="1">
    <location>
        <begin position="23"/>
        <end position="600"/>
    </location>
</feature>
<protein>
    <submittedName>
        <fullName evidence="2">YhgE/Pip domain-containing protein</fullName>
    </submittedName>
</protein>
<evidence type="ECO:0000313" key="2">
    <source>
        <dbReference type="EMBL" id="NEY70942.1"/>
    </source>
</evidence>
<dbReference type="AlphaFoldDB" id="A0A6M0Q3Z6"/>
<feature type="signal peptide" evidence="1">
    <location>
        <begin position="1"/>
        <end position="22"/>
    </location>
</feature>
<proteinExistence type="predicted"/>
<evidence type="ECO:0000256" key="1">
    <source>
        <dbReference type="SAM" id="SignalP"/>
    </source>
</evidence>
<name>A0A6M0Q3Z6_9BACI</name>
<organism evidence="2 3">
    <name type="scientific">Bacillus mesophilus</name>
    <dbReference type="NCBI Taxonomy" id="1808955"/>
    <lineage>
        <taxon>Bacteria</taxon>
        <taxon>Bacillati</taxon>
        <taxon>Bacillota</taxon>
        <taxon>Bacilli</taxon>
        <taxon>Bacillales</taxon>
        <taxon>Bacillaceae</taxon>
        <taxon>Bacillus</taxon>
    </lineage>
</organism>
<gene>
    <name evidence="2" type="ORF">G4D63_04215</name>
</gene>
<reference evidence="2 3" key="1">
    <citation type="submission" date="2020-02" db="EMBL/GenBank/DDBJ databases">
        <title>Bacillus aquiflavi sp. nov., isolated from yellow water of strong flavor Chinese baijiu in Yibin region of China.</title>
        <authorList>
            <person name="Xie J."/>
        </authorList>
    </citation>
    <scope>NUCLEOTIDE SEQUENCE [LARGE SCALE GENOMIC DNA]</scope>
    <source>
        <strain evidence="2 3">SA4</strain>
    </source>
</reference>
<dbReference type="Proteomes" id="UP000481043">
    <property type="component" value="Unassembled WGS sequence"/>
</dbReference>
<sequence>MMRKKQLLVVALSCSLFLPSFLVNTNLVKAELIEGKFTSKDEVVYATLNANGALNDLYVVNTIDMASAGSIIDYGTYTSVKNLTDLKELQQEGQIVRIDAPEGKFYYQGNLEDDTQLPWDVTISYKLDGQEIDPVALAGKSGSVEIIIETKANENGNTVFFENYLLQVSLLLPNTYRNIDATDGIIANAGKDKQITFTVMPGEAETLTITADAQSFEFDGIQIAALPSTLPIDTSEMDHMTEDMATLSDAIGELNSGVADLEDGVSQLNGGAAALRKGSVQYHNGISQAGGASSEIVSASKRIGEALQTINASLLASSSELDLTSLTELPAGLTQLAAGLTDTVTGLTNLQENYTIAYQALDGSIQGIPDVQLTDEEIAAITTSNADSSVVEQLLATYQAAQTVKATYSSVKGAFDAVAPALTQTNEAVTLMSGTLTALATELTTSIEEMDLSALEELQQGIAGLAANYGEFHSGLVSYTKGISQLSSSYSSLHSGIVDLSGGTAGLEDGVDELHNGTDELYQETKDLPEQIKEEINQMIAEYDKSDFEPVSFVSPKNEKVHSVQFVLKTESIEIVEPEAEQAKPKEDKGFWELFLDLFR</sequence>
<dbReference type="EMBL" id="JAAIWM010000001">
    <property type="protein sequence ID" value="NEY70942.1"/>
    <property type="molecule type" value="Genomic_DNA"/>
</dbReference>
<comment type="caution">
    <text evidence="2">The sequence shown here is derived from an EMBL/GenBank/DDBJ whole genome shotgun (WGS) entry which is preliminary data.</text>
</comment>
<dbReference type="InterPro" id="IPR023908">
    <property type="entry name" value="xxxLxxG_rpt"/>
</dbReference>
<keyword evidence="3" id="KW-1185">Reference proteome</keyword>
<accession>A0A6M0Q3Z6</accession>
<keyword evidence="1" id="KW-0732">Signal</keyword>
<evidence type="ECO:0000313" key="3">
    <source>
        <dbReference type="Proteomes" id="UP000481043"/>
    </source>
</evidence>
<dbReference type="NCBIfam" id="TIGR03057">
    <property type="entry name" value="xxxLxxG_by_4"/>
    <property type="match status" value="1"/>
</dbReference>